<name>A0A1I6J3B2_9MICO</name>
<accession>A0A1I6J3B2</accession>
<dbReference type="PROSITE" id="PS51318">
    <property type="entry name" value="TAT"/>
    <property type="match status" value="1"/>
</dbReference>
<proteinExistence type="predicted"/>
<gene>
    <name evidence="2" type="ORF">SAMN04488591_3281</name>
</gene>
<evidence type="ECO:0000313" key="2">
    <source>
        <dbReference type="EMBL" id="SFR73504.1"/>
    </source>
</evidence>
<dbReference type="SUPFAM" id="SSF49785">
    <property type="entry name" value="Galactose-binding domain-like"/>
    <property type="match status" value="1"/>
</dbReference>
<dbReference type="Gene3D" id="2.60.120.260">
    <property type="entry name" value="Galactose-binding domain-like"/>
    <property type="match status" value="1"/>
</dbReference>
<organism evidence="2 3">
    <name type="scientific">Microbacterium azadirachtae</name>
    <dbReference type="NCBI Taxonomy" id="582680"/>
    <lineage>
        <taxon>Bacteria</taxon>
        <taxon>Bacillati</taxon>
        <taxon>Actinomycetota</taxon>
        <taxon>Actinomycetes</taxon>
        <taxon>Micrococcales</taxon>
        <taxon>Microbacteriaceae</taxon>
        <taxon>Microbacterium</taxon>
    </lineage>
</organism>
<sequence length="210" mass="21084">MDKPESTLSRRTVIKGAAWSVPVIAVSAAAPAMAASAAPCPTIPDFGGFVWAIPASGQLNPSTGHTGPATVNGVSVAESILDGKTSAGPATVTVTTTLPLVAGTSYTLSFGIMGRFADGNGSPTTSQSLAVSVGGSTIYRASTRTQSDPSIAVIPTGVNWGTSFKPVTVTFTATSTGNIPLVFTFQLPGMPAGWGGSDDIRVSQPALLCP</sequence>
<evidence type="ECO:0000256" key="1">
    <source>
        <dbReference type="SAM" id="SignalP"/>
    </source>
</evidence>
<feature type="chain" id="PRO_5038502286" description="CBM-cenC domain-containing protein" evidence="1">
    <location>
        <begin position="35"/>
        <end position="210"/>
    </location>
</feature>
<reference evidence="3" key="1">
    <citation type="submission" date="2016-10" db="EMBL/GenBank/DDBJ databases">
        <authorList>
            <person name="Varghese N."/>
            <person name="Submissions S."/>
        </authorList>
    </citation>
    <scope>NUCLEOTIDE SEQUENCE [LARGE SCALE GENOMIC DNA]</scope>
    <source>
        <strain evidence="3">CL127</strain>
    </source>
</reference>
<dbReference type="InterPro" id="IPR008979">
    <property type="entry name" value="Galactose-bd-like_sf"/>
</dbReference>
<keyword evidence="1" id="KW-0732">Signal</keyword>
<dbReference type="EMBL" id="FOYR01000004">
    <property type="protein sequence ID" value="SFR73504.1"/>
    <property type="molecule type" value="Genomic_DNA"/>
</dbReference>
<evidence type="ECO:0000313" key="3">
    <source>
        <dbReference type="Proteomes" id="UP000198877"/>
    </source>
</evidence>
<evidence type="ECO:0008006" key="4">
    <source>
        <dbReference type="Google" id="ProtNLM"/>
    </source>
</evidence>
<dbReference type="AlphaFoldDB" id="A0A1I6J3B2"/>
<dbReference type="RefSeq" id="WP_091741734.1">
    <property type="nucleotide sequence ID" value="NZ_FOYR01000004.1"/>
</dbReference>
<feature type="signal peptide" evidence="1">
    <location>
        <begin position="1"/>
        <end position="34"/>
    </location>
</feature>
<dbReference type="InterPro" id="IPR006311">
    <property type="entry name" value="TAT_signal"/>
</dbReference>
<protein>
    <recommendedName>
        <fullName evidence="4">CBM-cenC domain-containing protein</fullName>
    </recommendedName>
</protein>
<dbReference type="Proteomes" id="UP000198877">
    <property type="component" value="Unassembled WGS sequence"/>
</dbReference>